<keyword evidence="3 12" id="KW-0808">Transferase</keyword>
<dbReference type="InterPro" id="IPR050396">
    <property type="entry name" value="Glycosyltr_51/Transpeptidase"/>
</dbReference>
<name>C5D2D0_GEOSW</name>
<evidence type="ECO:0000256" key="7">
    <source>
        <dbReference type="ARBA" id="ARBA00022989"/>
    </source>
</evidence>
<sequence length="123" mass="14209">MEQSRWQTRKNKRKSYWKRAGIIVALFLIGSYIAVQAYIATRDISKLDHPLPAPTIIYDQNGRVASKVSVSIERIPKHFLEAIIATEDRRFYDHEGIDYFGILRALVHNMKALEWAEAPLHSS</sequence>
<proteinExistence type="predicted"/>
<keyword evidence="5" id="KW-0133">Cell shape</keyword>
<keyword evidence="7 10" id="KW-1133">Transmembrane helix</keyword>
<reference evidence="12" key="1">
    <citation type="submission" date="2009-06" db="EMBL/GenBank/DDBJ databases">
        <title>Complete sequence of chromosome of Geopacillus sp. WCH70.</title>
        <authorList>
            <consortium name="US DOE Joint Genome Institute"/>
            <person name="Lucas S."/>
            <person name="Copeland A."/>
            <person name="Lapidus A."/>
            <person name="Glavina del Rio T."/>
            <person name="Dalin E."/>
            <person name="Tice H."/>
            <person name="Bruce D."/>
            <person name="Goodwin L."/>
            <person name="Pitluck S."/>
            <person name="Chertkov O."/>
            <person name="Brettin T."/>
            <person name="Detter J.C."/>
            <person name="Han C."/>
            <person name="Larimer F."/>
            <person name="Land M."/>
            <person name="Hauser L."/>
            <person name="Kyrpides N."/>
            <person name="Mikhailova N."/>
            <person name="Brumm P."/>
            <person name="Mead D.A."/>
            <person name="Richardson P."/>
        </authorList>
    </citation>
    <scope>NUCLEOTIDE SEQUENCE [LARGE SCALE GENOMIC DNA]</scope>
    <source>
        <strain evidence="12">WCH70</strain>
    </source>
</reference>
<dbReference type="GO" id="GO:0008360">
    <property type="term" value="P:regulation of cell shape"/>
    <property type="evidence" value="ECO:0007669"/>
    <property type="project" value="UniProtKB-KW"/>
</dbReference>
<dbReference type="STRING" id="471223.GWCH70_1832"/>
<dbReference type="EMBL" id="CP001638">
    <property type="protein sequence ID" value="ACS24572.1"/>
    <property type="molecule type" value="Genomic_DNA"/>
</dbReference>
<dbReference type="GO" id="GO:0009252">
    <property type="term" value="P:peptidoglycan biosynthetic process"/>
    <property type="evidence" value="ECO:0007669"/>
    <property type="project" value="UniProtKB-KW"/>
</dbReference>
<dbReference type="PANTHER" id="PTHR32282">
    <property type="entry name" value="BINDING PROTEIN TRANSPEPTIDASE, PUTATIVE-RELATED"/>
    <property type="match status" value="1"/>
</dbReference>
<keyword evidence="1" id="KW-1003">Cell membrane</keyword>
<evidence type="ECO:0000256" key="3">
    <source>
        <dbReference type="ARBA" id="ARBA00022679"/>
    </source>
</evidence>
<dbReference type="eggNOG" id="COG0744">
    <property type="taxonomic scope" value="Bacteria"/>
</dbReference>
<evidence type="ECO:0000256" key="6">
    <source>
        <dbReference type="ARBA" id="ARBA00022984"/>
    </source>
</evidence>
<dbReference type="CAZy" id="GT51">
    <property type="family name" value="Glycosyltransferase Family 51"/>
</dbReference>
<gene>
    <name evidence="12" type="ordered locus">GWCH70_1832</name>
</gene>
<evidence type="ECO:0000256" key="4">
    <source>
        <dbReference type="ARBA" id="ARBA00022692"/>
    </source>
</evidence>
<dbReference type="PANTHER" id="PTHR32282:SF32">
    <property type="entry name" value="PENICILLIN-BINDING PROTEIN 2A"/>
    <property type="match status" value="1"/>
</dbReference>
<keyword evidence="6" id="KW-0573">Peptidoglycan synthesis</keyword>
<organism evidence="12">
    <name type="scientific">Geobacillus sp. (strain WCH70)</name>
    <dbReference type="NCBI Taxonomy" id="471223"/>
    <lineage>
        <taxon>Bacteria</taxon>
        <taxon>Bacillati</taxon>
        <taxon>Bacillota</taxon>
        <taxon>Bacilli</taxon>
        <taxon>Bacillales</taxon>
        <taxon>Anoxybacillaceae</taxon>
        <taxon>Geobacillus</taxon>
    </lineage>
</organism>
<protein>
    <submittedName>
        <fullName evidence="12">Glycosyl transferase family 51</fullName>
    </submittedName>
</protein>
<dbReference type="InterPro" id="IPR036950">
    <property type="entry name" value="PBP_transglycosylase"/>
</dbReference>
<keyword evidence="8 10" id="KW-0472">Membrane</keyword>
<dbReference type="InterPro" id="IPR001264">
    <property type="entry name" value="Glyco_trans_51"/>
</dbReference>
<dbReference type="AlphaFoldDB" id="C5D2D0"/>
<evidence type="ECO:0000256" key="9">
    <source>
        <dbReference type="ARBA" id="ARBA00023316"/>
    </source>
</evidence>
<dbReference type="GO" id="GO:0071555">
    <property type="term" value="P:cell wall organization"/>
    <property type="evidence" value="ECO:0007669"/>
    <property type="project" value="UniProtKB-KW"/>
</dbReference>
<evidence type="ECO:0000259" key="11">
    <source>
        <dbReference type="Pfam" id="PF00912"/>
    </source>
</evidence>
<evidence type="ECO:0000256" key="10">
    <source>
        <dbReference type="SAM" id="Phobius"/>
    </source>
</evidence>
<keyword evidence="4 10" id="KW-0812">Transmembrane</keyword>
<feature type="transmembrane region" description="Helical" evidence="10">
    <location>
        <begin position="20"/>
        <end position="39"/>
    </location>
</feature>
<evidence type="ECO:0000256" key="8">
    <source>
        <dbReference type="ARBA" id="ARBA00023136"/>
    </source>
</evidence>
<dbReference type="SUPFAM" id="SSF53955">
    <property type="entry name" value="Lysozyme-like"/>
    <property type="match status" value="1"/>
</dbReference>
<evidence type="ECO:0000256" key="2">
    <source>
        <dbReference type="ARBA" id="ARBA00022676"/>
    </source>
</evidence>
<dbReference type="Pfam" id="PF00912">
    <property type="entry name" value="Transgly"/>
    <property type="match status" value="1"/>
</dbReference>
<dbReference type="GO" id="GO:0008955">
    <property type="term" value="F:peptidoglycan glycosyltransferase activity"/>
    <property type="evidence" value="ECO:0007669"/>
    <property type="project" value="TreeGrafter"/>
</dbReference>
<dbReference type="InterPro" id="IPR023346">
    <property type="entry name" value="Lysozyme-like_dom_sf"/>
</dbReference>
<feature type="domain" description="Glycosyl transferase family 51" evidence="11">
    <location>
        <begin position="65"/>
        <end position="112"/>
    </location>
</feature>
<keyword evidence="9" id="KW-0961">Cell wall biogenesis/degradation</keyword>
<keyword evidence="2" id="KW-0328">Glycosyltransferase</keyword>
<dbReference type="KEGG" id="gwc:GWCH70_1832"/>
<dbReference type="HOGENOM" id="CLU_2011976_0_0_9"/>
<dbReference type="GO" id="GO:0030288">
    <property type="term" value="C:outer membrane-bounded periplasmic space"/>
    <property type="evidence" value="ECO:0007669"/>
    <property type="project" value="TreeGrafter"/>
</dbReference>
<evidence type="ECO:0000256" key="1">
    <source>
        <dbReference type="ARBA" id="ARBA00022475"/>
    </source>
</evidence>
<evidence type="ECO:0000313" key="12">
    <source>
        <dbReference type="EMBL" id="ACS24572.1"/>
    </source>
</evidence>
<dbReference type="Gene3D" id="1.10.3810.10">
    <property type="entry name" value="Biosynthetic peptidoglycan transglycosylase-like"/>
    <property type="match status" value="1"/>
</dbReference>
<accession>C5D2D0</accession>
<evidence type="ECO:0000256" key="5">
    <source>
        <dbReference type="ARBA" id="ARBA00022960"/>
    </source>
</evidence>